<evidence type="ECO:0000256" key="9">
    <source>
        <dbReference type="SAM" id="MobiDB-lite"/>
    </source>
</evidence>
<keyword evidence="6 8" id="KW-0539">Nucleus</keyword>
<dbReference type="FunFam" id="1.10.10.60:FF:000059">
    <property type="entry name" value="TGFB-induced factor homeobox 1"/>
    <property type="match status" value="1"/>
</dbReference>
<feature type="region of interest" description="Disordered" evidence="9">
    <location>
        <begin position="360"/>
        <end position="402"/>
    </location>
</feature>
<feature type="DNA-binding region" description="Homeobox" evidence="8">
    <location>
        <begin position="281"/>
        <end position="343"/>
    </location>
</feature>
<evidence type="ECO:0000256" key="5">
    <source>
        <dbReference type="ARBA" id="ARBA00023163"/>
    </source>
</evidence>
<dbReference type="Pfam" id="PF05920">
    <property type="entry name" value="Homeobox_KN"/>
    <property type="match status" value="1"/>
</dbReference>
<protein>
    <recommendedName>
        <fullName evidence="10">Homeobox domain-containing protein</fullName>
    </recommendedName>
</protein>
<dbReference type="SMART" id="SM00389">
    <property type="entry name" value="HOX"/>
    <property type="match status" value="1"/>
</dbReference>
<dbReference type="EMBL" id="JBANMG010000008">
    <property type="protein sequence ID" value="KAK6950154.1"/>
    <property type="molecule type" value="Genomic_DNA"/>
</dbReference>
<keyword evidence="5" id="KW-0804">Transcription</keyword>
<gene>
    <name evidence="11" type="ORF">Daesc_008480</name>
</gene>
<evidence type="ECO:0000256" key="4">
    <source>
        <dbReference type="ARBA" id="ARBA00023155"/>
    </source>
</evidence>
<evidence type="ECO:0000256" key="3">
    <source>
        <dbReference type="ARBA" id="ARBA00023125"/>
    </source>
</evidence>
<dbReference type="Gene3D" id="1.10.10.60">
    <property type="entry name" value="Homeodomain-like"/>
    <property type="match status" value="1"/>
</dbReference>
<dbReference type="SUPFAM" id="SSF46689">
    <property type="entry name" value="Homeodomain-like"/>
    <property type="match status" value="1"/>
</dbReference>
<feature type="domain" description="Homeobox" evidence="10">
    <location>
        <begin position="279"/>
        <end position="342"/>
    </location>
</feature>
<feature type="region of interest" description="Disordered" evidence="9">
    <location>
        <begin position="266"/>
        <end position="290"/>
    </location>
</feature>
<keyword evidence="3 8" id="KW-0238">DNA-binding</keyword>
<comment type="subcellular location">
    <subcellularLocation>
        <location evidence="1 8">Nucleus</location>
    </subcellularLocation>
</comment>
<keyword evidence="12" id="KW-1185">Reference proteome</keyword>
<keyword evidence="4 8" id="KW-0371">Homeobox</keyword>
<evidence type="ECO:0000256" key="8">
    <source>
        <dbReference type="PROSITE-ProRule" id="PRU00108"/>
    </source>
</evidence>
<comment type="similarity">
    <text evidence="7">Belongs to the TALE/TGIF homeobox family.</text>
</comment>
<dbReference type="GO" id="GO:0003677">
    <property type="term" value="F:DNA binding"/>
    <property type="evidence" value="ECO:0007669"/>
    <property type="project" value="UniProtKB-UniRule"/>
</dbReference>
<evidence type="ECO:0000256" key="2">
    <source>
        <dbReference type="ARBA" id="ARBA00023015"/>
    </source>
</evidence>
<dbReference type="InterPro" id="IPR008422">
    <property type="entry name" value="KN_HD"/>
</dbReference>
<dbReference type="GO" id="GO:0005634">
    <property type="term" value="C:nucleus"/>
    <property type="evidence" value="ECO:0007669"/>
    <property type="project" value="UniProtKB-SubCell"/>
</dbReference>
<dbReference type="InterPro" id="IPR001356">
    <property type="entry name" value="HD"/>
</dbReference>
<evidence type="ECO:0000256" key="1">
    <source>
        <dbReference type="ARBA" id="ARBA00004123"/>
    </source>
</evidence>
<dbReference type="PANTHER" id="PTHR11850">
    <property type="entry name" value="HOMEOBOX PROTEIN TRANSCRIPTION FACTORS"/>
    <property type="match status" value="1"/>
</dbReference>
<evidence type="ECO:0000313" key="12">
    <source>
        <dbReference type="Proteomes" id="UP001369815"/>
    </source>
</evidence>
<comment type="caution">
    <text evidence="11">The sequence shown here is derived from an EMBL/GenBank/DDBJ whole genome shotgun (WGS) entry which is preliminary data.</text>
</comment>
<evidence type="ECO:0000256" key="6">
    <source>
        <dbReference type="ARBA" id="ARBA00023242"/>
    </source>
</evidence>
<evidence type="ECO:0000259" key="10">
    <source>
        <dbReference type="PROSITE" id="PS50071"/>
    </source>
</evidence>
<keyword evidence="2" id="KW-0805">Transcription regulation</keyword>
<evidence type="ECO:0000313" key="11">
    <source>
        <dbReference type="EMBL" id="KAK6950154.1"/>
    </source>
</evidence>
<dbReference type="PROSITE" id="PS50071">
    <property type="entry name" value="HOMEOBOX_2"/>
    <property type="match status" value="1"/>
</dbReference>
<organism evidence="11 12">
    <name type="scientific">Daldinia eschscholtzii</name>
    <dbReference type="NCBI Taxonomy" id="292717"/>
    <lineage>
        <taxon>Eukaryota</taxon>
        <taxon>Fungi</taxon>
        <taxon>Dikarya</taxon>
        <taxon>Ascomycota</taxon>
        <taxon>Pezizomycotina</taxon>
        <taxon>Sordariomycetes</taxon>
        <taxon>Xylariomycetidae</taxon>
        <taxon>Xylariales</taxon>
        <taxon>Hypoxylaceae</taxon>
        <taxon>Daldinia</taxon>
    </lineage>
</organism>
<dbReference type="InterPro" id="IPR009057">
    <property type="entry name" value="Homeodomain-like_sf"/>
</dbReference>
<evidence type="ECO:0000256" key="7">
    <source>
        <dbReference type="ARBA" id="ARBA00038021"/>
    </source>
</evidence>
<sequence length="402" mass="45905">MTIHSSYNSGMSRESHWANGHLDQYPIEKPIISLPSIRQAFPDFEKQRQRQQDIIVTTQSSATSPVRRSFNADMMHPEYIHSSAYPTRRFEIERREDVGRTNSVPRLCTSSNVASYRSVSPPLDSRADVEAWGKSNRARSPTGDIPLLHPVILPGPPDDVDKSRIPWRSSLLELARSIIGAEKDTPRSYAQRNRTRARSLGDISTDNYRIDNRRPAYRPTGYHDGYRHPNRVQSLSVGSAHPFDRPMFSSIIPTSPYGHQTREGYIPTRDIGAGGNYEGKQRKRRGNLPKETTDKLRAWFHAHLSHPYPTEEEKQQLMKDTGLQLNQISNWFINARRRQLPNMINNARAEADAMNVRVAENNLLPSTERTDYDADGRPSSDEDPELESIKRRRVNGNERGSI</sequence>
<dbReference type="AlphaFoldDB" id="A0AAX6MCG3"/>
<reference evidence="11 12" key="1">
    <citation type="journal article" date="2024" name="Front Chem Biol">
        <title>Unveiling the potential of Daldinia eschscholtzii MFLUCC 19-0629 through bioactivity and bioinformatics studies for enhanced sustainable agriculture production.</title>
        <authorList>
            <person name="Brooks S."/>
            <person name="Weaver J.A."/>
            <person name="Klomchit A."/>
            <person name="Alharthi S.A."/>
            <person name="Onlamun T."/>
            <person name="Nurani R."/>
            <person name="Vong T.K."/>
            <person name="Alberti F."/>
            <person name="Greco C."/>
        </authorList>
    </citation>
    <scope>NUCLEOTIDE SEQUENCE [LARGE SCALE GENOMIC DNA]</scope>
    <source>
        <strain evidence="11">MFLUCC 19-0629</strain>
    </source>
</reference>
<dbReference type="CDD" id="cd00086">
    <property type="entry name" value="homeodomain"/>
    <property type="match status" value="1"/>
</dbReference>
<dbReference type="GO" id="GO:0006355">
    <property type="term" value="P:regulation of DNA-templated transcription"/>
    <property type="evidence" value="ECO:0007669"/>
    <property type="project" value="InterPro"/>
</dbReference>
<dbReference type="InterPro" id="IPR050224">
    <property type="entry name" value="TALE_homeobox"/>
</dbReference>
<name>A0AAX6MCG3_9PEZI</name>
<proteinExistence type="inferred from homology"/>
<feature type="compositionally biased region" description="Basic and acidic residues" evidence="9">
    <location>
        <begin position="368"/>
        <end position="380"/>
    </location>
</feature>
<feature type="region of interest" description="Disordered" evidence="9">
    <location>
        <begin position="206"/>
        <end position="227"/>
    </location>
</feature>
<dbReference type="Proteomes" id="UP001369815">
    <property type="component" value="Unassembled WGS sequence"/>
</dbReference>
<accession>A0AAX6MCG3</accession>